<organism evidence="2 3">
    <name type="scientific">Hordeum vulgare subsp. vulgare</name>
    <name type="common">Domesticated barley</name>
    <dbReference type="NCBI Taxonomy" id="112509"/>
    <lineage>
        <taxon>Eukaryota</taxon>
        <taxon>Viridiplantae</taxon>
        <taxon>Streptophyta</taxon>
        <taxon>Embryophyta</taxon>
        <taxon>Tracheophyta</taxon>
        <taxon>Spermatophyta</taxon>
        <taxon>Magnoliopsida</taxon>
        <taxon>Liliopsida</taxon>
        <taxon>Poales</taxon>
        <taxon>Poaceae</taxon>
        <taxon>BOP clade</taxon>
        <taxon>Pooideae</taxon>
        <taxon>Triticodae</taxon>
        <taxon>Triticeae</taxon>
        <taxon>Hordeinae</taxon>
        <taxon>Hordeum</taxon>
    </lineage>
</organism>
<evidence type="ECO:0000313" key="2">
    <source>
        <dbReference type="EnsemblPlants" id="HORVU.MOREX.r3.5HG0475130.1"/>
    </source>
</evidence>
<evidence type="ECO:0000313" key="3">
    <source>
        <dbReference type="Proteomes" id="UP000011116"/>
    </source>
</evidence>
<dbReference type="EnsemblPlants" id="HORVU.MOREX.r3.5HG0475130.1">
    <property type="protein sequence ID" value="HORVU.MOREX.r3.5HG0475130.1"/>
    <property type="gene ID" value="HORVU.MOREX.r3.5HG0475130"/>
</dbReference>
<reference evidence="2" key="2">
    <citation type="submission" date="2020-10" db="EMBL/GenBank/DDBJ databases">
        <authorList>
            <person name="Scholz U."/>
            <person name="Mascher M."/>
            <person name="Fiebig A."/>
        </authorList>
    </citation>
    <scope>NUCLEOTIDE SEQUENCE [LARGE SCALE GENOMIC DNA]</scope>
    <source>
        <strain evidence="2">cv. Morex</strain>
    </source>
</reference>
<feature type="compositionally biased region" description="Basic and acidic residues" evidence="1">
    <location>
        <begin position="109"/>
        <end position="132"/>
    </location>
</feature>
<reference evidence="3" key="1">
    <citation type="journal article" date="2012" name="Nature">
        <title>A physical, genetic and functional sequence assembly of the barley genome.</title>
        <authorList>
            <consortium name="The International Barley Genome Sequencing Consortium"/>
            <person name="Mayer K.F."/>
            <person name="Waugh R."/>
            <person name="Brown J.W."/>
            <person name="Schulman A."/>
            <person name="Langridge P."/>
            <person name="Platzer M."/>
            <person name="Fincher G.B."/>
            <person name="Muehlbauer G.J."/>
            <person name="Sato K."/>
            <person name="Close T.J."/>
            <person name="Wise R.P."/>
            <person name="Stein N."/>
        </authorList>
    </citation>
    <scope>NUCLEOTIDE SEQUENCE [LARGE SCALE GENOMIC DNA]</scope>
    <source>
        <strain evidence="3">cv. Morex</strain>
    </source>
</reference>
<feature type="compositionally biased region" description="Basic and acidic residues" evidence="1">
    <location>
        <begin position="58"/>
        <end position="72"/>
    </location>
</feature>
<keyword evidence="3" id="KW-1185">Reference proteome</keyword>
<dbReference type="Gramene" id="HORVU.MOREX.r2.5HG0393610.1">
    <property type="protein sequence ID" value="HORVU.MOREX.r2.5HG0393610.1"/>
    <property type="gene ID" value="HORVU.MOREX.r2.5HG0393610"/>
</dbReference>
<protein>
    <submittedName>
        <fullName evidence="2">Uncharacterized protein</fullName>
    </submittedName>
</protein>
<accession>A0A8I6XRX7</accession>
<reference evidence="2" key="3">
    <citation type="submission" date="2022-01" db="UniProtKB">
        <authorList>
            <consortium name="EnsemblPlants"/>
        </authorList>
    </citation>
    <scope>IDENTIFICATION</scope>
    <source>
        <strain evidence="2">subsp. vulgare</strain>
    </source>
</reference>
<feature type="compositionally biased region" description="Polar residues" evidence="1">
    <location>
        <begin position="22"/>
        <end position="39"/>
    </location>
</feature>
<sequence>MSALPPMIRVQGAQAKKRKAGDSSSAPKTTEVLGTSTSAPKLDEGQVAAHDAPVDDIPDIRDDSPDTLKETPDNVNPPSSPKATEDPDAVIITGTGYSKPATAVLSKHTSKESHPSTEQDVSKLKLPEYEKL</sequence>
<proteinExistence type="predicted"/>
<feature type="region of interest" description="Disordered" evidence="1">
    <location>
        <begin position="1"/>
        <end position="132"/>
    </location>
</feature>
<dbReference type="Proteomes" id="UP000011116">
    <property type="component" value="Chromosome 5H"/>
</dbReference>
<dbReference type="AlphaFoldDB" id="A0A8I6XRX7"/>
<evidence type="ECO:0000256" key="1">
    <source>
        <dbReference type="SAM" id="MobiDB-lite"/>
    </source>
</evidence>
<dbReference type="Gramene" id="HORVU.MOREX.r3.5HG0475130.1">
    <property type="protein sequence ID" value="HORVU.MOREX.r3.5HG0475130.1"/>
    <property type="gene ID" value="HORVU.MOREX.r3.5HG0475130"/>
</dbReference>
<name>A0A8I6XRX7_HORVV</name>